<protein>
    <submittedName>
        <fullName evidence="2">Uncharacterized protein</fullName>
    </submittedName>
</protein>
<feature type="region of interest" description="Disordered" evidence="1">
    <location>
        <begin position="1"/>
        <end position="26"/>
    </location>
</feature>
<dbReference type="Proteomes" id="UP000499080">
    <property type="component" value="Unassembled WGS sequence"/>
</dbReference>
<accession>A0A4Y2KXQ4</accession>
<evidence type="ECO:0000256" key="1">
    <source>
        <dbReference type="SAM" id="MobiDB-lite"/>
    </source>
</evidence>
<gene>
    <name evidence="2" type="ORF">AVEN_246876_1</name>
</gene>
<proteinExistence type="predicted"/>
<sequence>MVKKGTSQRGNAPDKTGEGSQSTSSDKYANELRIMIDKMNPGDYTEEAYPTILEWLNNLEKFSTEMVDGGLTYGKIMRNNFVKLHYRELLPIFQELCFEIKKRDADIFDLKLSLAESQQSLLKAKVWTLERENIALRAKLDLNTDVSETINELLPKLEEIKNSNTQTLKEHLPSIIKDAACPEIKSSLEIVNREIVAEVKKNRVEARSFAQVALQGKDKQQGSPAILTPKDPEGVLLIKPKNDALKDFETNRKIFLDILQANSPGVRLRGVVKIFLGGLSLLLPSRTI</sequence>
<dbReference type="EMBL" id="BGPR01005140">
    <property type="protein sequence ID" value="GBN07204.1"/>
    <property type="molecule type" value="Genomic_DNA"/>
</dbReference>
<feature type="compositionally biased region" description="Polar residues" evidence="1">
    <location>
        <begin position="1"/>
        <end position="10"/>
    </location>
</feature>
<dbReference type="AlphaFoldDB" id="A0A4Y2KXQ4"/>
<keyword evidence="3" id="KW-1185">Reference proteome</keyword>
<evidence type="ECO:0000313" key="3">
    <source>
        <dbReference type="Proteomes" id="UP000499080"/>
    </source>
</evidence>
<organism evidence="2 3">
    <name type="scientific">Araneus ventricosus</name>
    <name type="common">Orbweaver spider</name>
    <name type="synonym">Epeira ventricosa</name>
    <dbReference type="NCBI Taxonomy" id="182803"/>
    <lineage>
        <taxon>Eukaryota</taxon>
        <taxon>Metazoa</taxon>
        <taxon>Ecdysozoa</taxon>
        <taxon>Arthropoda</taxon>
        <taxon>Chelicerata</taxon>
        <taxon>Arachnida</taxon>
        <taxon>Araneae</taxon>
        <taxon>Araneomorphae</taxon>
        <taxon>Entelegynae</taxon>
        <taxon>Araneoidea</taxon>
        <taxon>Araneidae</taxon>
        <taxon>Araneus</taxon>
    </lineage>
</organism>
<reference evidence="2 3" key="1">
    <citation type="journal article" date="2019" name="Sci. Rep.">
        <title>Orb-weaving spider Araneus ventricosus genome elucidates the spidroin gene catalogue.</title>
        <authorList>
            <person name="Kono N."/>
            <person name="Nakamura H."/>
            <person name="Ohtoshi R."/>
            <person name="Moran D.A.P."/>
            <person name="Shinohara A."/>
            <person name="Yoshida Y."/>
            <person name="Fujiwara M."/>
            <person name="Mori M."/>
            <person name="Tomita M."/>
            <person name="Arakawa K."/>
        </authorList>
    </citation>
    <scope>NUCLEOTIDE SEQUENCE [LARGE SCALE GENOMIC DNA]</scope>
</reference>
<comment type="caution">
    <text evidence="2">The sequence shown here is derived from an EMBL/GenBank/DDBJ whole genome shotgun (WGS) entry which is preliminary data.</text>
</comment>
<name>A0A4Y2KXQ4_ARAVE</name>
<evidence type="ECO:0000313" key="2">
    <source>
        <dbReference type="EMBL" id="GBN07204.1"/>
    </source>
</evidence>